<dbReference type="PRINTS" id="PR00756">
    <property type="entry name" value="ALADIPTASE"/>
</dbReference>
<proteinExistence type="inferred from homology"/>
<evidence type="ECO:0000256" key="20">
    <source>
        <dbReference type="ARBA" id="ARBA00023180"/>
    </source>
</evidence>
<evidence type="ECO:0000256" key="12">
    <source>
        <dbReference type="ARBA" id="ARBA00022801"/>
    </source>
</evidence>
<evidence type="ECO:0000256" key="5">
    <source>
        <dbReference type="ARBA" id="ARBA00011748"/>
    </source>
</evidence>
<keyword evidence="7" id="KW-0031">Aminopeptidase</keyword>
<evidence type="ECO:0000256" key="3">
    <source>
        <dbReference type="ARBA" id="ARBA00004401"/>
    </source>
</evidence>
<evidence type="ECO:0000256" key="18">
    <source>
        <dbReference type="ARBA" id="ARBA00023136"/>
    </source>
</evidence>
<keyword evidence="26" id="KW-1185">Reference proteome</keyword>
<keyword evidence="15" id="KW-0735">Signal-anchor</keyword>
<keyword evidence="16 21" id="KW-1133">Transmembrane helix</keyword>
<dbReference type="PANTHER" id="PTHR11533">
    <property type="entry name" value="PROTEASE M1 ZINC METALLOPROTEASE"/>
    <property type="match status" value="1"/>
</dbReference>
<evidence type="ECO:0000256" key="19">
    <source>
        <dbReference type="ARBA" id="ARBA00023157"/>
    </source>
</evidence>
<gene>
    <name evidence="25" type="ORF">KUTeg_003708</name>
</gene>
<dbReference type="Proteomes" id="UP001217089">
    <property type="component" value="Unassembled WGS sequence"/>
</dbReference>
<comment type="subcellular location">
    <subcellularLocation>
        <location evidence="3">Cell membrane</location>
        <topology evidence="3">Single-pass type II membrane protein</topology>
    </subcellularLocation>
</comment>
<reference evidence="25 26" key="1">
    <citation type="submission" date="2022-12" db="EMBL/GenBank/DDBJ databases">
        <title>Chromosome-level genome of Tegillarca granosa.</title>
        <authorList>
            <person name="Kim J."/>
        </authorList>
    </citation>
    <scope>NUCLEOTIDE SEQUENCE [LARGE SCALE GENOMIC DNA]</scope>
    <source>
        <strain evidence="25">Teg-2019</strain>
        <tissue evidence="25">Adductor muscle</tissue>
    </source>
</reference>
<dbReference type="Gene3D" id="2.60.40.1730">
    <property type="entry name" value="tricorn interacting facor f3 domain"/>
    <property type="match status" value="2"/>
</dbReference>
<comment type="caution">
    <text evidence="25">The sequence shown here is derived from an EMBL/GenBank/DDBJ whole genome shotgun (WGS) entry which is preliminary data.</text>
</comment>
<feature type="domain" description="ERAP1-like C-terminal" evidence="23">
    <location>
        <begin position="551"/>
        <end position="644"/>
    </location>
</feature>
<dbReference type="Gene3D" id="2.60.40.1910">
    <property type="match status" value="1"/>
</dbReference>
<dbReference type="InterPro" id="IPR050344">
    <property type="entry name" value="Peptidase_M1_aminopeptidases"/>
</dbReference>
<keyword evidence="8" id="KW-1003">Cell membrane</keyword>
<sequence length="719" mass="83201">MKTYNINKRIVYVVVFLFVAIPVAVGLLTWYFTSSECEMNNNAAIADQGSQPPTTTSIPEVSEPWKNLRLPVNVEAIHYDITLYPDFYDDRGWFYGNESVELLIKEETSHILIHFNFLNITRVVLRNNMTNEIIVPNRTFTNLAASKFQPVAARRAFPCLDEPNFKAEYTIRLVHKPEYRALSNMPINSEEVWMSDNTLRKTSFKRSVKMSTYLVAFIVCDFDYLDTTTSYGKPVRTFSTPDKVNQTEYSLQIANDTMKLYQDLFNVEYPLPKQDMVAIPDYVSGATEHWGLIGYRETNMLYNKDQASPANKQRVAVFVTEDVQTVMINDAGIYSHPIIVAVESPDQINEVFDVISYSKNFLTKFKWSNAKTDDLWTSIGKVSDELTVKDVMDTWTIQMGFPYIDITYRWHVYLDYFTSDSAQGHTWINRKDQVTFDIPVNPLVTSDAWVKFNIGQTGFYRVNYPGFLWNRFATLLQQNPKVLADVDKTGLISDAFNLARGGYLPYQYALNLTLYLNKEHNHLPWESAYQAFSYISNMLMSGVGSIFFKKLNHLMRVNLISLVCGLGDSECLQNASTRFNDWVYEGVSVTPNLRSQVYKYGMKKSTVTEWDFMWNKYKVESVPQERINLLYGMSQTQEIWLLKRNPVGSSVVWDWTRENWTYLVDSNIKLTQVRDFFQQYPDAGAGARGRLQALESIQSNINWMNSYQNSIVDWLNQQI</sequence>
<dbReference type="InterPro" id="IPR014782">
    <property type="entry name" value="Peptidase_M1_dom"/>
</dbReference>
<evidence type="ECO:0000256" key="7">
    <source>
        <dbReference type="ARBA" id="ARBA00022438"/>
    </source>
</evidence>
<keyword evidence="20" id="KW-0325">Glycoprotein</keyword>
<evidence type="ECO:0000256" key="9">
    <source>
        <dbReference type="ARBA" id="ARBA00022670"/>
    </source>
</evidence>
<keyword evidence="13" id="KW-0862">Zinc</keyword>
<evidence type="ECO:0000256" key="21">
    <source>
        <dbReference type="SAM" id="Phobius"/>
    </source>
</evidence>
<dbReference type="InterPro" id="IPR027268">
    <property type="entry name" value="Peptidase_M4/M1_CTD_sf"/>
</dbReference>
<dbReference type="SUPFAM" id="SSF63737">
    <property type="entry name" value="Leukotriene A4 hydrolase N-terminal domain"/>
    <property type="match status" value="1"/>
</dbReference>
<dbReference type="EMBL" id="JARBDR010000214">
    <property type="protein sequence ID" value="KAJ8318617.1"/>
    <property type="molecule type" value="Genomic_DNA"/>
</dbReference>
<evidence type="ECO:0000256" key="13">
    <source>
        <dbReference type="ARBA" id="ARBA00022833"/>
    </source>
</evidence>
<keyword evidence="11" id="KW-0479">Metal-binding</keyword>
<evidence type="ECO:0000313" key="25">
    <source>
        <dbReference type="EMBL" id="KAJ8318617.1"/>
    </source>
</evidence>
<evidence type="ECO:0000256" key="10">
    <source>
        <dbReference type="ARBA" id="ARBA00022692"/>
    </source>
</evidence>
<keyword evidence="12" id="KW-0378">Hydrolase</keyword>
<keyword evidence="19" id="KW-1015">Disulfide bond</keyword>
<dbReference type="Pfam" id="PF11838">
    <property type="entry name" value="ERAP1_C"/>
    <property type="match status" value="2"/>
</dbReference>
<dbReference type="PANTHER" id="PTHR11533:SF276">
    <property type="entry name" value="GLUTAMYL AMINOPEPTIDASE"/>
    <property type="match status" value="1"/>
</dbReference>
<accession>A0ABQ9FPQ9</accession>
<dbReference type="CDD" id="cd09601">
    <property type="entry name" value="M1_APN-Q_like"/>
    <property type="match status" value="1"/>
</dbReference>
<evidence type="ECO:0000256" key="17">
    <source>
        <dbReference type="ARBA" id="ARBA00023049"/>
    </source>
</evidence>
<dbReference type="InterPro" id="IPR042097">
    <property type="entry name" value="Aminopeptidase_N-like_N_sf"/>
</dbReference>
<evidence type="ECO:0000256" key="14">
    <source>
        <dbReference type="ARBA" id="ARBA00022837"/>
    </source>
</evidence>
<keyword evidence="10 21" id="KW-0812">Transmembrane</keyword>
<evidence type="ECO:0000256" key="2">
    <source>
        <dbReference type="ARBA" id="ARBA00001947"/>
    </source>
</evidence>
<comment type="similarity">
    <text evidence="4">Belongs to the peptidase M1 family.</text>
</comment>
<dbReference type="Gene3D" id="1.10.390.10">
    <property type="entry name" value="Neutral Protease Domain 2"/>
    <property type="match status" value="2"/>
</dbReference>
<evidence type="ECO:0000256" key="8">
    <source>
        <dbReference type="ARBA" id="ARBA00022475"/>
    </source>
</evidence>
<evidence type="ECO:0000313" key="26">
    <source>
        <dbReference type="Proteomes" id="UP001217089"/>
    </source>
</evidence>
<feature type="domain" description="ERAP1-like C-terminal" evidence="23">
    <location>
        <begin position="449"/>
        <end position="539"/>
    </location>
</feature>
<dbReference type="EC" id="3.4.11.7" evidence="6"/>
<comment type="subunit">
    <text evidence="5">Homodimer; disulfide-linked.</text>
</comment>
<evidence type="ECO:0000256" key="15">
    <source>
        <dbReference type="ARBA" id="ARBA00022968"/>
    </source>
</evidence>
<keyword evidence="14" id="KW-0106">Calcium</keyword>
<feature type="domain" description="Peptidase M1 membrane alanine aminopeptidase" evidence="22">
    <location>
        <begin position="249"/>
        <end position="319"/>
    </location>
</feature>
<name>A0ABQ9FPQ9_TEGGR</name>
<evidence type="ECO:0000256" key="11">
    <source>
        <dbReference type="ARBA" id="ARBA00022723"/>
    </source>
</evidence>
<evidence type="ECO:0000259" key="24">
    <source>
        <dbReference type="Pfam" id="PF17900"/>
    </source>
</evidence>
<protein>
    <recommendedName>
        <fullName evidence="6">glutamyl aminopeptidase</fullName>
        <ecNumber evidence="6">3.4.11.7</ecNumber>
    </recommendedName>
</protein>
<organism evidence="25 26">
    <name type="scientific">Tegillarca granosa</name>
    <name type="common">Malaysian cockle</name>
    <name type="synonym">Anadara granosa</name>
    <dbReference type="NCBI Taxonomy" id="220873"/>
    <lineage>
        <taxon>Eukaryota</taxon>
        <taxon>Metazoa</taxon>
        <taxon>Spiralia</taxon>
        <taxon>Lophotrochozoa</taxon>
        <taxon>Mollusca</taxon>
        <taxon>Bivalvia</taxon>
        <taxon>Autobranchia</taxon>
        <taxon>Pteriomorphia</taxon>
        <taxon>Arcoida</taxon>
        <taxon>Arcoidea</taxon>
        <taxon>Arcidae</taxon>
        <taxon>Tegillarca</taxon>
    </lineage>
</organism>
<dbReference type="Pfam" id="PF17900">
    <property type="entry name" value="Peptidase_M1_N"/>
    <property type="match status" value="1"/>
</dbReference>
<dbReference type="Gene3D" id="1.25.50.20">
    <property type="match status" value="1"/>
</dbReference>
<evidence type="ECO:0000256" key="4">
    <source>
        <dbReference type="ARBA" id="ARBA00010136"/>
    </source>
</evidence>
<dbReference type="InterPro" id="IPR034016">
    <property type="entry name" value="M1_APN-typ"/>
</dbReference>
<comment type="cofactor">
    <cofactor evidence="2">
        <name>Zn(2+)</name>
        <dbReference type="ChEBI" id="CHEBI:29105"/>
    </cofactor>
</comment>
<evidence type="ECO:0000256" key="16">
    <source>
        <dbReference type="ARBA" id="ARBA00022989"/>
    </source>
</evidence>
<evidence type="ECO:0000256" key="6">
    <source>
        <dbReference type="ARBA" id="ARBA00012567"/>
    </source>
</evidence>
<feature type="transmembrane region" description="Helical" evidence="21">
    <location>
        <begin position="12"/>
        <end position="32"/>
    </location>
</feature>
<evidence type="ECO:0000259" key="22">
    <source>
        <dbReference type="Pfam" id="PF01433"/>
    </source>
</evidence>
<keyword evidence="18 21" id="KW-0472">Membrane</keyword>
<comment type="catalytic activity">
    <reaction evidence="1">
        <text>Release of N-terminal glutamate (and to a lesser extent aspartate) from a peptide.</text>
        <dbReference type="EC" id="3.4.11.7"/>
    </reaction>
</comment>
<dbReference type="SUPFAM" id="SSF55486">
    <property type="entry name" value="Metalloproteases ('zincins'), catalytic domain"/>
    <property type="match status" value="1"/>
</dbReference>
<dbReference type="InterPro" id="IPR045357">
    <property type="entry name" value="Aminopeptidase_N-like_N"/>
</dbReference>
<evidence type="ECO:0000259" key="23">
    <source>
        <dbReference type="Pfam" id="PF11838"/>
    </source>
</evidence>
<dbReference type="InterPro" id="IPR001930">
    <property type="entry name" value="Peptidase_M1"/>
</dbReference>
<evidence type="ECO:0000256" key="1">
    <source>
        <dbReference type="ARBA" id="ARBA00001703"/>
    </source>
</evidence>
<dbReference type="InterPro" id="IPR024571">
    <property type="entry name" value="ERAP1-like_C_dom"/>
</dbReference>
<keyword evidence="17" id="KW-0482">Metalloprotease</keyword>
<keyword evidence="9" id="KW-0645">Protease</keyword>
<dbReference type="Pfam" id="PF01433">
    <property type="entry name" value="Peptidase_M1"/>
    <property type="match status" value="1"/>
</dbReference>
<feature type="domain" description="Aminopeptidase N-like N-terminal" evidence="24">
    <location>
        <begin position="143"/>
        <end position="214"/>
    </location>
</feature>